<evidence type="ECO:0000256" key="2">
    <source>
        <dbReference type="ARBA" id="ARBA00022801"/>
    </source>
</evidence>
<evidence type="ECO:0000313" key="10">
    <source>
        <dbReference type="Proteomes" id="UP000469890"/>
    </source>
</evidence>
<gene>
    <name evidence="9" type="ORF">FB192DRAFT_1278017</name>
</gene>
<feature type="binding site" evidence="5">
    <location>
        <position position="360"/>
    </location>
    <ligand>
        <name>Zn(2+)</name>
        <dbReference type="ChEBI" id="CHEBI:29105"/>
        <label>1</label>
    </ligand>
</feature>
<dbReference type="InterPro" id="IPR003607">
    <property type="entry name" value="HD/PDEase_dom"/>
</dbReference>
<dbReference type="InterPro" id="IPR023088">
    <property type="entry name" value="PDEase"/>
</dbReference>
<proteinExistence type="predicted"/>
<dbReference type="GO" id="GO:0000160">
    <property type="term" value="P:phosphorelay signal transduction system"/>
    <property type="evidence" value="ECO:0007669"/>
    <property type="project" value="InterPro"/>
</dbReference>
<feature type="binding site" evidence="5">
    <location>
        <position position="193"/>
    </location>
    <ligand>
        <name>Zn(2+)</name>
        <dbReference type="ChEBI" id="CHEBI:29105"/>
        <label>1</label>
    </ligand>
</feature>
<dbReference type="InterPro" id="IPR002073">
    <property type="entry name" value="PDEase_catalytic_dom"/>
</dbReference>
<evidence type="ECO:0000256" key="5">
    <source>
        <dbReference type="PIRSR" id="PIRSR623088-3"/>
    </source>
</evidence>
<dbReference type="PROSITE" id="PS51845">
    <property type="entry name" value="PDEASE_I_2"/>
    <property type="match status" value="1"/>
</dbReference>
<feature type="domain" description="Response regulatory" evidence="7">
    <location>
        <begin position="1"/>
        <end position="69"/>
    </location>
</feature>
<evidence type="ECO:0000256" key="4">
    <source>
        <dbReference type="PIRSR" id="PIRSR623088-2"/>
    </source>
</evidence>
<dbReference type="SMART" id="SM00471">
    <property type="entry name" value="HDc"/>
    <property type="match status" value="1"/>
</dbReference>
<feature type="binding site" evidence="4">
    <location>
        <position position="360"/>
    </location>
    <ligand>
        <name>AMP</name>
        <dbReference type="ChEBI" id="CHEBI:456215"/>
    </ligand>
</feature>
<dbReference type="InterPro" id="IPR001789">
    <property type="entry name" value="Sig_transdc_resp-reg_receiver"/>
</dbReference>
<dbReference type="SUPFAM" id="SSF52172">
    <property type="entry name" value="CheY-like"/>
    <property type="match status" value="1"/>
</dbReference>
<evidence type="ECO:0000256" key="1">
    <source>
        <dbReference type="ARBA" id="ARBA00022723"/>
    </source>
</evidence>
<dbReference type="GO" id="GO:0004114">
    <property type="term" value="F:3',5'-cyclic-nucleotide phosphodiesterase activity"/>
    <property type="evidence" value="ECO:0007669"/>
    <property type="project" value="InterPro"/>
</dbReference>
<feature type="binding site" evidence="5">
    <location>
        <position position="247"/>
    </location>
    <ligand>
        <name>Zn(2+)</name>
        <dbReference type="ChEBI" id="CHEBI:29105"/>
        <label>2</label>
    </ligand>
</feature>
<dbReference type="InterPro" id="IPR011006">
    <property type="entry name" value="CheY-like_superfamily"/>
</dbReference>
<dbReference type="AlphaFoldDB" id="A0A8H4BL55"/>
<reference evidence="9 10" key="1">
    <citation type="submission" date="2019-09" db="EMBL/GenBank/DDBJ databases">
        <authorList>
            <consortium name="DOE Joint Genome Institute"/>
            <person name="Mondo S.J."/>
            <person name="Navarro-Mendoza M.I."/>
            <person name="Perez-Arques C."/>
            <person name="Panchal S."/>
            <person name="Nicolas F.E."/>
            <person name="Ganguly P."/>
            <person name="Pangilinan J."/>
            <person name="Grigoriev I."/>
            <person name="Heitman J."/>
            <person name="Sanya K."/>
            <person name="Garre V."/>
        </authorList>
    </citation>
    <scope>NUCLEOTIDE SEQUENCE [LARGE SCALE GENOMIC DNA]</scope>
    <source>
        <strain evidence="9 10">MU402</strain>
    </source>
</reference>
<dbReference type="PRINTS" id="PR00387">
    <property type="entry name" value="PDIESTERASE1"/>
</dbReference>
<feature type="binding site" evidence="4">
    <location>
        <position position="247"/>
    </location>
    <ligand>
        <name>AMP</name>
        <dbReference type="ChEBI" id="CHEBI:456215"/>
    </ligand>
</feature>
<feature type="domain" description="PDEase" evidence="8">
    <location>
        <begin position="112"/>
        <end position="436"/>
    </location>
</feature>
<evidence type="ECO:0000256" key="6">
    <source>
        <dbReference type="PROSITE-ProRule" id="PRU00169"/>
    </source>
</evidence>
<dbReference type="Pfam" id="PF00233">
    <property type="entry name" value="PDEase_I"/>
    <property type="match status" value="1"/>
</dbReference>
<evidence type="ECO:0000259" key="7">
    <source>
        <dbReference type="PROSITE" id="PS50110"/>
    </source>
</evidence>
<comment type="caution">
    <text evidence="6">Lacks conserved residue(s) required for the propagation of feature annotation.</text>
</comment>
<dbReference type="Proteomes" id="UP000469890">
    <property type="component" value="Unassembled WGS sequence"/>
</dbReference>
<dbReference type="CDD" id="cd00077">
    <property type="entry name" value="HDc"/>
    <property type="match status" value="1"/>
</dbReference>
<dbReference type="GO" id="GO:0046872">
    <property type="term" value="F:metal ion binding"/>
    <property type="evidence" value="ECO:0007669"/>
    <property type="project" value="UniProtKB-KW"/>
</dbReference>
<evidence type="ECO:0000313" key="9">
    <source>
        <dbReference type="EMBL" id="KAF1804203.1"/>
    </source>
</evidence>
<feature type="binding site" evidence="4">
    <location>
        <begin position="189"/>
        <end position="193"/>
    </location>
    <ligand>
        <name>AMP</name>
        <dbReference type="ChEBI" id="CHEBI:456215"/>
    </ligand>
</feature>
<dbReference type="Gene3D" id="1.10.1300.10">
    <property type="entry name" value="3'5'-cyclic nucleotide phosphodiesterase, catalytic domain"/>
    <property type="match status" value="1"/>
</dbReference>
<evidence type="ECO:0000256" key="3">
    <source>
        <dbReference type="PIRSR" id="PIRSR623088-1"/>
    </source>
</evidence>
<dbReference type="EMBL" id="JAAECE010000003">
    <property type="protein sequence ID" value="KAF1804203.1"/>
    <property type="molecule type" value="Genomic_DNA"/>
</dbReference>
<dbReference type="PROSITE" id="PS50110">
    <property type="entry name" value="RESPONSE_REGULATORY"/>
    <property type="match status" value="1"/>
</dbReference>
<organism evidence="9 10">
    <name type="scientific">Mucor circinelloides f. lusitanicus</name>
    <name type="common">Mucor racemosus var. lusitanicus</name>
    <dbReference type="NCBI Taxonomy" id="29924"/>
    <lineage>
        <taxon>Eukaryota</taxon>
        <taxon>Fungi</taxon>
        <taxon>Fungi incertae sedis</taxon>
        <taxon>Mucoromycota</taxon>
        <taxon>Mucoromycotina</taxon>
        <taxon>Mucoromycetes</taxon>
        <taxon>Mucorales</taxon>
        <taxon>Mucorineae</taxon>
        <taxon>Mucoraceae</taxon>
        <taxon>Mucor</taxon>
    </lineage>
</organism>
<keyword evidence="2" id="KW-0378">Hydrolase</keyword>
<feature type="binding site" evidence="5">
    <location>
        <position position="247"/>
    </location>
    <ligand>
        <name>Zn(2+)</name>
        <dbReference type="ChEBI" id="CHEBI:29105"/>
        <label>1</label>
    </ligand>
</feature>
<dbReference type="SUPFAM" id="SSF109604">
    <property type="entry name" value="HD-domain/PDEase-like"/>
    <property type="match status" value="1"/>
</dbReference>
<feature type="binding site" evidence="4">
    <location>
        <position position="411"/>
    </location>
    <ligand>
        <name>AMP</name>
        <dbReference type="ChEBI" id="CHEBI:456215"/>
    </ligand>
</feature>
<sequence>MKSSEDCPDLLLQIVHFLRQGLLTNVVPIVCSYQDSPAFMVKCLHEGAADFVLKPMSKDVIKTLFLNVTRYHVERSEKITQNVNQVSKVCLSEKDSECGEIWAKFKGRLKGVFRQEHCDRKDYLQAQICTWDFLPLDLDNKDLIQVVYMILSQVLSTFDELKALRVPSGDLYHFIFDICNSYHSTNPYHNFRHAVDVLQANYYFLCRLGVLQPMDPDVSFDPVESDIKNLFEPLDIFALLMASIGHDVGHPGITTSAPLAILYNDKSVLESFHAMSFFHLLREHCFSQLTDLRSNPEYATFRKIVVNSILATDMSMHDEYVAKIQDQAQRLKRKEIDFTDKATCEKEKILICGALIKCADISNCARPFESAKRWAKILAEEFFEQGDLERELGMTVLPINERGKIRLEDFQLTFKRFVALKLFESVSKVTPCKLIV</sequence>
<name>A0A8H4BL55_MUCCL</name>
<comment type="caution">
    <text evidence="9">The sequence shown here is derived from an EMBL/GenBank/DDBJ whole genome shotgun (WGS) entry which is preliminary data.</text>
</comment>
<keyword evidence="1 5" id="KW-0479">Metal-binding</keyword>
<feature type="active site" description="Proton donor" evidence="3">
    <location>
        <position position="189"/>
    </location>
</feature>
<accession>A0A8H4BL55</accession>
<evidence type="ECO:0000259" key="8">
    <source>
        <dbReference type="PROSITE" id="PS51845"/>
    </source>
</evidence>
<dbReference type="InterPro" id="IPR036971">
    <property type="entry name" value="PDEase_catalytic_dom_sf"/>
</dbReference>
<feature type="binding site" evidence="5">
    <location>
        <position position="246"/>
    </location>
    <ligand>
        <name>Zn(2+)</name>
        <dbReference type="ChEBI" id="CHEBI:29105"/>
        <label>1</label>
    </ligand>
</feature>
<evidence type="ECO:0008006" key="11">
    <source>
        <dbReference type="Google" id="ProtNLM"/>
    </source>
</evidence>
<protein>
    <recommendedName>
        <fullName evidence="11">Phosphodiesterase</fullName>
    </recommendedName>
</protein>
<dbReference type="PANTHER" id="PTHR11347">
    <property type="entry name" value="CYCLIC NUCLEOTIDE PHOSPHODIESTERASE"/>
    <property type="match status" value="1"/>
</dbReference>